<name>A0ABM1BP36_LIMPO</name>
<evidence type="ECO:0000259" key="1">
    <source>
        <dbReference type="PROSITE" id="PS52001"/>
    </source>
</evidence>
<dbReference type="Pfam" id="PF20417">
    <property type="entry name" value="Gemin6_C"/>
    <property type="match status" value="1"/>
</dbReference>
<sequence>MAGIVKRDVEEDYFGNNSINTKSEIHAVFRNDPLKLLSYVHKRVEVYTSDKKCHLGWVKTIDPVSENIVLVQFEGDIPLSLTMVMGHTIESIKIVNEQPIFKAKLDRLFLPKTMEVSTEELLRQKMKLKTWLNKNRIPVEDTNNNSGELSVANALVIKPPYGVEECFSTNEIILGKIQGLIKALPNDLEEWD</sequence>
<dbReference type="InterPro" id="IPR009422">
    <property type="entry name" value="Gemin6"/>
</dbReference>
<gene>
    <name evidence="3" type="primary">LOC106469932</name>
</gene>
<dbReference type="Pfam" id="PF06372">
    <property type="entry name" value="Gemin6"/>
    <property type="match status" value="1"/>
</dbReference>
<dbReference type="InterPro" id="IPR046857">
    <property type="entry name" value="Gemin6_Sm-like_dom"/>
</dbReference>
<dbReference type="Proteomes" id="UP000694941">
    <property type="component" value="Unplaced"/>
</dbReference>
<evidence type="ECO:0000313" key="3">
    <source>
        <dbReference type="RefSeq" id="XP_013785907.1"/>
    </source>
</evidence>
<keyword evidence="2" id="KW-1185">Reference proteome</keyword>
<reference evidence="3" key="1">
    <citation type="submission" date="2025-08" db="UniProtKB">
        <authorList>
            <consortium name="RefSeq"/>
        </authorList>
    </citation>
    <scope>IDENTIFICATION</scope>
    <source>
        <tissue evidence="3">Muscle</tissue>
    </source>
</reference>
<dbReference type="PANTHER" id="PTHR14710">
    <property type="entry name" value="GEM-ASSOCIATED PROTEIN 6"/>
    <property type="match status" value="1"/>
</dbReference>
<dbReference type="CDD" id="cd11676">
    <property type="entry name" value="Gemin6"/>
    <property type="match status" value="1"/>
</dbReference>
<evidence type="ECO:0000313" key="2">
    <source>
        <dbReference type="Proteomes" id="UP000694941"/>
    </source>
</evidence>
<accession>A0ABM1BP36</accession>
<dbReference type="InterPro" id="IPR047574">
    <property type="entry name" value="AD"/>
</dbReference>
<proteinExistence type="predicted"/>
<dbReference type="PROSITE" id="PS52001">
    <property type="entry name" value="AD"/>
    <property type="match status" value="1"/>
</dbReference>
<dbReference type="Gene3D" id="2.30.30.100">
    <property type="match status" value="1"/>
</dbReference>
<organism evidence="2 3">
    <name type="scientific">Limulus polyphemus</name>
    <name type="common">Atlantic horseshoe crab</name>
    <dbReference type="NCBI Taxonomy" id="6850"/>
    <lineage>
        <taxon>Eukaryota</taxon>
        <taxon>Metazoa</taxon>
        <taxon>Ecdysozoa</taxon>
        <taxon>Arthropoda</taxon>
        <taxon>Chelicerata</taxon>
        <taxon>Merostomata</taxon>
        <taxon>Xiphosura</taxon>
        <taxon>Limulidae</taxon>
        <taxon>Limulus</taxon>
    </lineage>
</organism>
<dbReference type="InterPro" id="IPR046856">
    <property type="entry name" value="Gemin6_C"/>
</dbReference>
<feature type="domain" description="AD" evidence="1">
    <location>
        <begin position="90"/>
        <end position="189"/>
    </location>
</feature>
<dbReference type="GeneID" id="106469932"/>
<protein>
    <submittedName>
        <fullName evidence="3">Gem-associated protein 6-like</fullName>
    </submittedName>
</protein>
<dbReference type="RefSeq" id="XP_013785907.1">
    <property type="nucleotide sequence ID" value="XM_013930453.2"/>
</dbReference>
<dbReference type="PANTHER" id="PTHR14710:SF2">
    <property type="entry name" value="GEM-ASSOCIATED PROTEIN 6"/>
    <property type="match status" value="1"/>
</dbReference>